<gene>
    <name evidence="1" type="ORF">BSK56_19615</name>
</gene>
<evidence type="ECO:0000313" key="2">
    <source>
        <dbReference type="Proteomes" id="UP000187412"/>
    </source>
</evidence>
<keyword evidence="2" id="KW-1185">Reference proteome</keyword>
<accession>A0ABX3H7Y7</accession>
<dbReference type="EMBL" id="MPTB01000026">
    <property type="protein sequence ID" value="OMD45334.1"/>
    <property type="molecule type" value="Genomic_DNA"/>
</dbReference>
<dbReference type="RefSeq" id="WP_076112402.1">
    <property type="nucleotide sequence ID" value="NZ_MPTB01000026.1"/>
</dbReference>
<proteinExistence type="predicted"/>
<name>A0ABX3H7Y7_PAEBO</name>
<evidence type="ECO:0000313" key="1">
    <source>
        <dbReference type="EMBL" id="OMD45334.1"/>
    </source>
</evidence>
<comment type="caution">
    <text evidence="1">The sequence shown here is derived from an EMBL/GenBank/DDBJ whole genome shotgun (WGS) entry which is preliminary data.</text>
</comment>
<reference evidence="1 2" key="1">
    <citation type="submission" date="2016-10" db="EMBL/GenBank/DDBJ databases">
        <title>Paenibacillus species isolates.</title>
        <authorList>
            <person name="Beno S.M."/>
        </authorList>
    </citation>
    <scope>NUCLEOTIDE SEQUENCE [LARGE SCALE GENOMIC DNA]</scope>
    <source>
        <strain evidence="1 2">FSL H7-0744</strain>
    </source>
</reference>
<dbReference type="Proteomes" id="UP000187412">
    <property type="component" value="Unassembled WGS sequence"/>
</dbReference>
<protein>
    <submittedName>
        <fullName evidence="1">Uncharacterized protein</fullName>
    </submittedName>
</protein>
<sequence length="135" mass="15592">MLEGCGRLLLNFYLVCYKVILNILSLDRTPLFTVLFDNHLFCGFISLKTILHFKMILLLSNHLVQGYDLVCIAVISIKGGLFAMGNNLYSRIEAKFQERKLKPYYEKIKHIRWLPCLSQLSMQSAIVRLPANLLQ</sequence>
<organism evidence="1 2">
    <name type="scientific">Paenibacillus borealis</name>
    <dbReference type="NCBI Taxonomy" id="160799"/>
    <lineage>
        <taxon>Bacteria</taxon>
        <taxon>Bacillati</taxon>
        <taxon>Bacillota</taxon>
        <taxon>Bacilli</taxon>
        <taxon>Bacillales</taxon>
        <taxon>Paenibacillaceae</taxon>
        <taxon>Paenibacillus</taxon>
    </lineage>
</organism>